<dbReference type="EMBL" id="CM056796">
    <property type="protein sequence ID" value="KAJ8714207.1"/>
    <property type="molecule type" value="Genomic_DNA"/>
</dbReference>
<accession>A0ACC2QHX8</accession>
<gene>
    <name evidence="1" type="ORF">PYW08_007827</name>
</gene>
<keyword evidence="2" id="KW-1185">Reference proteome</keyword>
<evidence type="ECO:0000313" key="2">
    <source>
        <dbReference type="Proteomes" id="UP001231649"/>
    </source>
</evidence>
<name>A0ACC2QHX8_9NEOP</name>
<organism evidence="1 2">
    <name type="scientific">Mythimna loreyi</name>
    <dbReference type="NCBI Taxonomy" id="667449"/>
    <lineage>
        <taxon>Eukaryota</taxon>
        <taxon>Metazoa</taxon>
        <taxon>Ecdysozoa</taxon>
        <taxon>Arthropoda</taxon>
        <taxon>Hexapoda</taxon>
        <taxon>Insecta</taxon>
        <taxon>Pterygota</taxon>
        <taxon>Neoptera</taxon>
        <taxon>Endopterygota</taxon>
        <taxon>Lepidoptera</taxon>
        <taxon>Glossata</taxon>
        <taxon>Ditrysia</taxon>
        <taxon>Noctuoidea</taxon>
        <taxon>Noctuidae</taxon>
        <taxon>Noctuinae</taxon>
        <taxon>Hadenini</taxon>
        <taxon>Mythimna</taxon>
    </lineage>
</organism>
<proteinExistence type="predicted"/>
<evidence type="ECO:0000313" key="1">
    <source>
        <dbReference type="EMBL" id="KAJ8714207.1"/>
    </source>
</evidence>
<comment type="caution">
    <text evidence="1">The sequence shown here is derived from an EMBL/GenBank/DDBJ whole genome shotgun (WGS) entry which is preliminary data.</text>
</comment>
<reference evidence="1" key="1">
    <citation type="submission" date="2023-03" db="EMBL/GenBank/DDBJ databases">
        <title>Chromosome-level genomes of two armyworms, Mythimna separata and Mythimna loreyi, provide insights into the biosynthesis and reception of sex pheromones.</title>
        <authorList>
            <person name="Zhao H."/>
        </authorList>
    </citation>
    <scope>NUCLEOTIDE SEQUENCE</scope>
    <source>
        <strain evidence="1">BeijingLab</strain>
    </source>
</reference>
<dbReference type="Proteomes" id="UP001231649">
    <property type="component" value="Chromosome 20"/>
</dbReference>
<sequence length="85" mass="9105">MKTVLVFLAVACSVMLVQGQGIPIANCPKGEHSVLYCPQMAEPSCDNPTVHDLDVPGPCDIPQCFCNTPTVRNTKTGKCVKPKDC</sequence>
<protein>
    <submittedName>
        <fullName evidence="1">Uncharacterized protein</fullName>
    </submittedName>
</protein>